<organism evidence="2">
    <name type="scientific">bioreactor metagenome</name>
    <dbReference type="NCBI Taxonomy" id="1076179"/>
    <lineage>
        <taxon>unclassified sequences</taxon>
        <taxon>metagenomes</taxon>
        <taxon>ecological metagenomes</taxon>
    </lineage>
</organism>
<evidence type="ECO:0000256" key="1">
    <source>
        <dbReference type="SAM" id="MobiDB-lite"/>
    </source>
</evidence>
<reference evidence="2" key="1">
    <citation type="submission" date="2019-08" db="EMBL/GenBank/DDBJ databases">
        <authorList>
            <person name="Kucharzyk K."/>
            <person name="Murdoch R.W."/>
            <person name="Higgins S."/>
            <person name="Loffler F."/>
        </authorList>
    </citation>
    <scope>NUCLEOTIDE SEQUENCE</scope>
</reference>
<feature type="region of interest" description="Disordered" evidence="1">
    <location>
        <begin position="127"/>
        <end position="146"/>
    </location>
</feature>
<name>A0A645HME8_9ZZZZ</name>
<dbReference type="EMBL" id="VSSQ01096119">
    <property type="protein sequence ID" value="MPN39990.1"/>
    <property type="molecule type" value="Genomic_DNA"/>
</dbReference>
<dbReference type="AlphaFoldDB" id="A0A645HME8"/>
<accession>A0A645HME8</accession>
<proteinExistence type="predicted"/>
<feature type="compositionally biased region" description="Polar residues" evidence="1">
    <location>
        <begin position="129"/>
        <end position="146"/>
    </location>
</feature>
<sequence>MRGSSGRLARKALQFFRSVRSPGVRPKLVRMISLNSSTFSGSGWGWTRKIPATLFSPSSTPTAEFAASMHSSTNCSDSLGTLETMPRILLSVSLHSTRTSGRSSSMNPSASLRNFRILRVTSSSSVSSDFNAADQSSGARPWSRNV</sequence>
<comment type="caution">
    <text evidence="2">The sequence shown here is derived from an EMBL/GenBank/DDBJ whole genome shotgun (WGS) entry which is preliminary data.</text>
</comment>
<protein>
    <submittedName>
        <fullName evidence="2">Uncharacterized protein</fullName>
    </submittedName>
</protein>
<evidence type="ECO:0000313" key="2">
    <source>
        <dbReference type="EMBL" id="MPN39990.1"/>
    </source>
</evidence>
<gene>
    <name evidence="2" type="ORF">SDC9_187525</name>
</gene>